<dbReference type="Proteomes" id="UP000220629">
    <property type="component" value="Unassembled WGS sequence"/>
</dbReference>
<name>A0A2A7SFB4_BURGA</name>
<evidence type="ECO:0000313" key="3">
    <source>
        <dbReference type="Proteomes" id="UP000220629"/>
    </source>
</evidence>
<keyword evidence="1" id="KW-1277">Toxin-antitoxin system</keyword>
<organism evidence="2 3">
    <name type="scientific">Burkholderia gladioli</name>
    <name type="common">Pseudomonas marginata</name>
    <name type="synonym">Phytomonas marginata</name>
    <dbReference type="NCBI Taxonomy" id="28095"/>
    <lineage>
        <taxon>Bacteria</taxon>
        <taxon>Pseudomonadati</taxon>
        <taxon>Pseudomonadota</taxon>
        <taxon>Betaproteobacteria</taxon>
        <taxon>Burkholderiales</taxon>
        <taxon>Burkholderiaceae</taxon>
        <taxon>Burkholderia</taxon>
    </lineage>
</organism>
<evidence type="ECO:0000256" key="1">
    <source>
        <dbReference type="ARBA" id="ARBA00022649"/>
    </source>
</evidence>
<reference evidence="3" key="1">
    <citation type="submission" date="2017-09" db="EMBL/GenBank/DDBJ databases">
        <title>FDA dAtabase for Regulatory Grade micrObial Sequences (FDA-ARGOS): Supporting development and validation of Infectious Disease Dx tests.</title>
        <authorList>
            <person name="Minogue T."/>
            <person name="Wolcott M."/>
            <person name="Wasieloski L."/>
            <person name="Aguilar W."/>
            <person name="Moore D."/>
            <person name="Tallon L."/>
            <person name="Sadzewicz L."/>
            <person name="Ott S."/>
            <person name="Zhao X."/>
            <person name="Nagaraj S."/>
            <person name="Vavikolanu K."/>
            <person name="Aluvathingal J."/>
            <person name="Nadendla S."/>
            <person name="Sichtig H."/>
        </authorList>
    </citation>
    <scope>NUCLEOTIDE SEQUENCE [LARGE SCALE GENOMIC DNA]</scope>
    <source>
        <strain evidence="3">FDAARGOS_390</strain>
    </source>
</reference>
<proteinExistence type="predicted"/>
<dbReference type="InterPro" id="IPR035093">
    <property type="entry name" value="RelE/ParE_toxin_dom_sf"/>
</dbReference>
<gene>
    <name evidence="2" type="ORF">CRM94_07400</name>
</gene>
<dbReference type="InterPro" id="IPR007712">
    <property type="entry name" value="RelE/ParE_toxin"/>
</dbReference>
<sequence length="107" mass="11929">MTPAPYRVVFSPEAVDQLSELEARIAARGAPVTAQRYVDAIVTFCEQLDRFPQRGVPREDLLVGLRLTHYRGSTVIAYRITEEQVAVLGIYHGGQDYAADFQSSIDD</sequence>
<dbReference type="Gene3D" id="3.30.2310.20">
    <property type="entry name" value="RelE-like"/>
    <property type="match status" value="1"/>
</dbReference>
<accession>A0A2A7SFB4</accession>
<dbReference type="EMBL" id="PDDY01000001">
    <property type="protein sequence ID" value="PEH41985.1"/>
    <property type="molecule type" value="Genomic_DNA"/>
</dbReference>
<protein>
    <submittedName>
        <fullName evidence="2">Type II toxin-antitoxin system RelE/ParE family toxin</fullName>
    </submittedName>
</protein>
<dbReference type="AlphaFoldDB" id="A0A2A7SFB4"/>
<comment type="caution">
    <text evidence="2">The sequence shown here is derived from an EMBL/GenBank/DDBJ whole genome shotgun (WGS) entry which is preliminary data.</text>
</comment>
<dbReference type="Pfam" id="PF05016">
    <property type="entry name" value="ParE_toxin"/>
    <property type="match status" value="1"/>
</dbReference>
<evidence type="ECO:0000313" key="2">
    <source>
        <dbReference type="EMBL" id="PEH41985.1"/>
    </source>
</evidence>
<dbReference type="RefSeq" id="WP_096752738.1">
    <property type="nucleotide sequence ID" value="NZ_CADEPO010000006.1"/>
</dbReference>